<feature type="compositionally biased region" description="Polar residues" evidence="1">
    <location>
        <begin position="1533"/>
        <end position="1544"/>
    </location>
</feature>
<evidence type="ECO:0000256" key="1">
    <source>
        <dbReference type="SAM" id="MobiDB-lite"/>
    </source>
</evidence>
<feature type="region of interest" description="Disordered" evidence="1">
    <location>
        <begin position="783"/>
        <end position="851"/>
    </location>
</feature>
<feature type="compositionally biased region" description="Polar residues" evidence="1">
    <location>
        <begin position="721"/>
        <end position="733"/>
    </location>
</feature>
<dbReference type="InterPro" id="IPR016024">
    <property type="entry name" value="ARM-type_fold"/>
</dbReference>
<feature type="compositionally biased region" description="Pro residues" evidence="1">
    <location>
        <begin position="840"/>
        <end position="851"/>
    </location>
</feature>
<feature type="region of interest" description="Disordered" evidence="1">
    <location>
        <begin position="1637"/>
        <end position="1657"/>
    </location>
</feature>
<accession>A0ABQ9XU67</accession>
<evidence type="ECO:0000313" key="4">
    <source>
        <dbReference type="Proteomes" id="UP001281761"/>
    </source>
</evidence>
<keyword evidence="2" id="KW-0812">Transmembrane</keyword>
<organism evidence="3 4">
    <name type="scientific">Blattamonas nauphoetae</name>
    <dbReference type="NCBI Taxonomy" id="2049346"/>
    <lineage>
        <taxon>Eukaryota</taxon>
        <taxon>Metamonada</taxon>
        <taxon>Preaxostyla</taxon>
        <taxon>Oxymonadida</taxon>
        <taxon>Blattamonas</taxon>
    </lineage>
</organism>
<feature type="compositionally biased region" description="Polar residues" evidence="1">
    <location>
        <begin position="826"/>
        <end position="835"/>
    </location>
</feature>
<proteinExistence type="predicted"/>
<gene>
    <name evidence="3" type="ORF">BLNAU_9961</name>
</gene>
<feature type="transmembrane region" description="Helical" evidence="2">
    <location>
        <begin position="1128"/>
        <end position="1147"/>
    </location>
</feature>
<comment type="caution">
    <text evidence="3">The sequence shown here is derived from an EMBL/GenBank/DDBJ whole genome shotgun (WGS) entry which is preliminary data.</text>
</comment>
<feature type="region of interest" description="Disordered" evidence="1">
    <location>
        <begin position="347"/>
        <end position="387"/>
    </location>
</feature>
<dbReference type="Gene3D" id="1.25.10.10">
    <property type="entry name" value="Leucine-rich Repeat Variant"/>
    <property type="match status" value="1"/>
</dbReference>
<feature type="region of interest" description="Disordered" evidence="1">
    <location>
        <begin position="1036"/>
        <end position="1073"/>
    </location>
</feature>
<feature type="transmembrane region" description="Helical" evidence="2">
    <location>
        <begin position="1159"/>
        <end position="1178"/>
    </location>
</feature>
<keyword evidence="4" id="KW-1185">Reference proteome</keyword>
<name>A0ABQ9XU67_9EUKA</name>
<sequence length="2391" mass="263683">MTEKENVIDPTHQLWRLFEIGNPETITSFVLANADTISSQKSELPMPENLSVVLNQIILTLQTPTSLTFVEKLLDITHRVVEIDQCRHHFQENGGLEALLRILTLEETSLPLLAHLGYFLETLVDTENTIAHFIQIGGVTALLKHLSSFPRVNAPESILAEEILIHQQTICDRISTWIKIYPDTVLQLNDDRQIQAVVELMKTLCDSLDETAFEETDEDTVEETKADISEEARQELMRQSLRAESEARRRQTRRTKTLDATINDDEHHSDEIKPQDFFVEAQLDVVDPIIPDETGGEEKQAVDSRKTITQKTIKMKMELIEQLLDILNDVAFDARTRPNLTKNATFMSLISVPPPPPSDPSPTKEPNVPTPTSPAAPPQSNEHSHPLKLSKPQFGILVTNPSFLFRLRYNERKRRIDVLNRRITRGGEGGCPEASQTLLELAFFSELDLATPEKELVQLSIVTLFDGLVKLCKSAEVVSTLLSHPFLVYLTTHFLHSLVESPLSRSSSVLSLSQSIPKVPHLLRLPQSCQSLFIAPLMLLSNLSTTTASRRLVATANTLSICTDLFKSWHDTSKTSKKRAKTDSQGPSQEELKMALNDVIEAVVLVSLLSIDKIVCQMIAEEGLLGFISQRPLKAFSKTEQALNLSPFQLHRFIFAVALVMNNMSSNEECLDFFTPESVIDIFSFLFDSDQEKLRDVLSSSTLLKFPIAKNDDEAQKENEQPSTNDQPSTNPLGFTERNLICLFVEMLLQVLSRDQDEMGNVLVSQGVVDKSLAMVVKWMEEHQPNGRKSTPVDPLSSPAIESSPETASEPTAEKQPEIEQIEQISTDSQDSSADVVNPPTTPPPPQPPLIPTASVLHLLQSLVKLTDSFPPSLLELLIQLASTTLSAQNAQNTQMTFNLIKRVMEAQSGIRGEDDERTMKECLEKMEDWLAQLVSELKTKQSESKSGDDETRTTQSVQVHLTLVCSLLSAMDTTEKKSVTAKLNQGETDCTDSVVRESTEQVIVELLKCLQTEVDKLQKPEAKKEEAAEIKVDGLAPLSIPDIDSEDDEDEKEKEEDEDDEDGDGEEKEKTELDETLSTLILLSLSILTRHCQYTKSSFISTTTSLEVVKGLCSSLFTLFTQPHPTYLIPSSAFLLSAFFFFIHALSISFPSSPLLPLLPSFFHSILIPTLSLVWVSDPNSKTRVPSNSVSASHTFFVTLLHSAAVVVNCEKVDGRQFLESEEGNNPSDTSLFIRLTTALHSSHTQSPQLTLALLLFLNNLSSSLRQHNSQELLSPLHPSSVRQITSQVAQIPVSPRLSQKQAQHFSGANNTLTQIASIPTSLPSTLEKILTSLTLPQATKMFCLRLIQSLALETTLNLLFASSSLTSILLMLLKSEHDNKGRKDTEWIHSLFLTLGSVLGRAERLPETTLATFESSDKQTPSTLSANTPSTVDSDAVVLPSLSSYSALKSRLVDKDALRVIAALSTTHLQTHRHISAVGICLLKELLETSLADSEKKDETVRQFLDCAVMMVGIAGKIFDEWGREDWGTATQNETKGQSQNQPPLSPISPRSPRSPRGGRVDQSGASALSKQTLSLFTLHQVFSFLLSFCSHPTAPSLLESKGKQTTGNSPVKTLLGGLSGILARKEVGEAMFTRPQRKESAMEGIEPESEQDGPDNFPTISPAFFYTANKDTDTSVPHFGILCLHHVLSLLRGMAGERAVAIQMMDGFFSSSSANSTTPTNQTSVSFPTLFASLSPLLASFCPPLIFFPIQTLTTLFTTPHNDKTQVREFSSRCYEQFVKDGGLEVVAIALKGLLEKGEDNDDYKFDSETINKLLSFIGSSTRTSEGKRAVIKTDIGESLVGLLRREELDEKMGVMTVRVLASAAVDAEVNERILLIGKNTLPTHTPKTEPNNESTETESNAVLSAILAFLAQYPRSEPVLSSCLSAFSTFAADTSNCLLLLSSGSIRTAISSCKQMGQNEKVADSSSLFLNNVSRVLECGEEIGRHGGIQLIESLLTQKSNFESRVARRACGAIVSLAANEKVNMVLSTSVIPERLVNILVDMMLGEGQKGNNPQQIQEQRQKDSDLVETILKACVNLVANEHSAMKMLQAGLIEGIEAVMVAYINHCGTVDYEELLCEKALKEEDKDDEDERWVEIRTNLKKKLKTHTNLSFPLSLPTVASAVSVCNKLSTKGNSPIILDSQIIPLLLLASNHSADLMVCADDLLNEDGQKQTTRIENEKQKIFHVLAGCVTCVTRLAALPTTTLVLASLNLIGAIVHLTDTLALCEDGSFAPSDDISLDQDRPTSTGDILMKEVLTLRLFVDGVVSGKGVFSEQELNQAKADFGAQKSELMGFLNDVMQGKISCGVERLMREEIKEERGGKEETVNKWARVQDDVRFILKRLTTQ</sequence>
<protein>
    <submittedName>
        <fullName evidence="3">Uncharacterized protein</fullName>
    </submittedName>
</protein>
<evidence type="ECO:0000256" key="2">
    <source>
        <dbReference type="SAM" id="Phobius"/>
    </source>
</evidence>
<feature type="region of interest" description="Disordered" evidence="1">
    <location>
        <begin position="713"/>
        <end position="733"/>
    </location>
</feature>
<dbReference type="SUPFAM" id="SSF48371">
    <property type="entry name" value="ARM repeat"/>
    <property type="match status" value="1"/>
</dbReference>
<keyword evidence="2" id="KW-0472">Membrane</keyword>
<feature type="compositionally biased region" description="Pro residues" evidence="1">
    <location>
        <begin position="368"/>
        <end position="377"/>
    </location>
</feature>
<feature type="compositionally biased region" description="Polar residues" evidence="1">
    <location>
        <begin position="800"/>
        <end position="810"/>
    </location>
</feature>
<dbReference type="InterPro" id="IPR011989">
    <property type="entry name" value="ARM-like"/>
</dbReference>
<evidence type="ECO:0000313" key="3">
    <source>
        <dbReference type="EMBL" id="KAK2955030.1"/>
    </source>
</evidence>
<feature type="compositionally biased region" description="Low complexity" evidence="1">
    <location>
        <begin position="1550"/>
        <end position="1560"/>
    </location>
</feature>
<dbReference type="Proteomes" id="UP001281761">
    <property type="component" value="Unassembled WGS sequence"/>
</dbReference>
<keyword evidence="2" id="KW-1133">Transmembrane helix</keyword>
<reference evidence="3 4" key="1">
    <citation type="journal article" date="2022" name="bioRxiv">
        <title>Genomics of Preaxostyla Flagellates Illuminates Evolutionary Transitions and the Path Towards Mitochondrial Loss.</title>
        <authorList>
            <person name="Novak L.V.F."/>
            <person name="Treitli S.C."/>
            <person name="Pyrih J."/>
            <person name="Halakuc P."/>
            <person name="Pipaliya S.V."/>
            <person name="Vacek V."/>
            <person name="Brzon O."/>
            <person name="Soukal P."/>
            <person name="Eme L."/>
            <person name="Dacks J.B."/>
            <person name="Karnkowska A."/>
            <person name="Elias M."/>
            <person name="Hampl V."/>
        </authorList>
    </citation>
    <scope>NUCLEOTIDE SEQUENCE [LARGE SCALE GENOMIC DNA]</scope>
    <source>
        <strain evidence="3">NAU3</strain>
        <tissue evidence="3">Gut</tissue>
    </source>
</reference>
<feature type="compositionally biased region" description="Acidic residues" evidence="1">
    <location>
        <begin position="1044"/>
        <end position="1067"/>
    </location>
</feature>
<feature type="region of interest" description="Disordered" evidence="1">
    <location>
        <begin position="1533"/>
        <end position="1567"/>
    </location>
</feature>
<dbReference type="EMBL" id="JARBJD010000071">
    <property type="protein sequence ID" value="KAK2955030.1"/>
    <property type="molecule type" value="Genomic_DNA"/>
</dbReference>